<accession>A0ABU2DRF1</accession>
<protein>
    <submittedName>
        <fullName evidence="6">LysR family transcriptional regulator</fullName>
    </submittedName>
</protein>
<dbReference type="RefSeq" id="WP_310548076.1">
    <property type="nucleotide sequence ID" value="NZ_JAVKGR010000004.1"/>
</dbReference>
<reference evidence="6 7" key="1">
    <citation type="submission" date="2023-09" db="EMBL/GenBank/DDBJ databases">
        <title>Description of three actinobacteria isolated from air of manufacturing shop in a pharmaceutical factory.</title>
        <authorList>
            <person name="Zhang D.-F."/>
        </authorList>
    </citation>
    <scope>NUCLEOTIDE SEQUENCE [LARGE SCALE GENOMIC DNA]</scope>
    <source>
        <strain evidence="6 7">LY-0111</strain>
    </source>
</reference>
<dbReference type="Gene3D" id="1.10.10.10">
    <property type="entry name" value="Winged helix-like DNA-binding domain superfamily/Winged helix DNA-binding domain"/>
    <property type="match status" value="1"/>
</dbReference>
<keyword evidence="7" id="KW-1185">Reference proteome</keyword>
<feature type="domain" description="HTH lysR-type" evidence="5">
    <location>
        <begin position="4"/>
        <end position="61"/>
    </location>
</feature>
<dbReference type="Pfam" id="PF03466">
    <property type="entry name" value="LysR_substrate"/>
    <property type="match status" value="1"/>
</dbReference>
<evidence type="ECO:0000256" key="1">
    <source>
        <dbReference type="ARBA" id="ARBA00009437"/>
    </source>
</evidence>
<evidence type="ECO:0000313" key="7">
    <source>
        <dbReference type="Proteomes" id="UP001251870"/>
    </source>
</evidence>
<dbReference type="InterPro" id="IPR000847">
    <property type="entry name" value="LysR_HTH_N"/>
</dbReference>
<dbReference type="PANTHER" id="PTHR30419:SF8">
    <property type="entry name" value="NITROGEN ASSIMILATION TRANSCRIPTIONAL ACTIVATOR-RELATED"/>
    <property type="match status" value="1"/>
</dbReference>
<dbReference type="PANTHER" id="PTHR30419">
    <property type="entry name" value="HTH-TYPE TRANSCRIPTIONAL REGULATOR YBHD"/>
    <property type="match status" value="1"/>
</dbReference>
<proteinExistence type="inferred from homology"/>
<dbReference type="Gene3D" id="3.40.190.290">
    <property type="match status" value="1"/>
</dbReference>
<dbReference type="InterPro" id="IPR036390">
    <property type="entry name" value="WH_DNA-bd_sf"/>
</dbReference>
<name>A0ABU2DRF1_9MICC</name>
<keyword evidence="4" id="KW-0804">Transcription</keyword>
<comment type="caution">
    <text evidence="6">The sequence shown here is derived from an EMBL/GenBank/DDBJ whole genome shotgun (WGS) entry which is preliminary data.</text>
</comment>
<organism evidence="6 7">
    <name type="scientific">Nesterenkonia aerolata</name>
    <dbReference type="NCBI Taxonomy" id="3074079"/>
    <lineage>
        <taxon>Bacteria</taxon>
        <taxon>Bacillati</taxon>
        <taxon>Actinomycetota</taxon>
        <taxon>Actinomycetes</taxon>
        <taxon>Micrococcales</taxon>
        <taxon>Micrococcaceae</taxon>
        <taxon>Nesterenkonia</taxon>
    </lineage>
</organism>
<keyword evidence="3" id="KW-0238">DNA-binding</keyword>
<dbReference type="EMBL" id="JAVKGR010000004">
    <property type="protein sequence ID" value="MDR8019082.1"/>
    <property type="molecule type" value="Genomic_DNA"/>
</dbReference>
<sequence>MKTLLPTDLRYFRETALRGSVNRAAAEQRVAPSAVSRQIRKLERGLGVELFVRHGKGVDLTEAGLRLLTHIRRAEIEETALLRDLADGTQADPLLRIACSSAFSTSFVARALTRVRVREPDVRFEVQTVSNEEATRLVSEERVDVAATFSTRPHEGIRVEHSVFIPTRVVLAVGHELADRESLALDDVLDFPYGLLRGQSSQRELLRAAARRSGRELRPVLEADQHDALLEFARTGGGVAFASILAVDEARRYGLSLVELRDPELRLRNAQLQTSPWRQPDRVQMVFVEEMITELGAAIGTPQP</sequence>
<gene>
    <name evidence="6" type="ORF">RIL96_05830</name>
</gene>
<evidence type="ECO:0000256" key="3">
    <source>
        <dbReference type="ARBA" id="ARBA00023125"/>
    </source>
</evidence>
<dbReference type="SUPFAM" id="SSF53850">
    <property type="entry name" value="Periplasmic binding protein-like II"/>
    <property type="match status" value="1"/>
</dbReference>
<dbReference type="Proteomes" id="UP001251870">
    <property type="component" value="Unassembled WGS sequence"/>
</dbReference>
<dbReference type="InterPro" id="IPR036388">
    <property type="entry name" value="WH-like_DNA-bd_sf"/>
</dbReference>
<evidence type="ECO:0000256" key="4">
    <source>
        <dbReference type="ARBA" id="ARBA00023163"/>
    </source>
</evidence>
<comment type="similarity">
    <text evidence="1">Belongs to the LysR transcriptional regulatory family.</text>
</comment>
<evidence type="ECO:0000313" key="6">
    <source>
        <dbReference type="EMBL" id="MDR8019082.1"/>
    </source>
</evidence>
<evidence type="ECO:0000256" key="2">
    <source>
        <dbReference type="ARBA" id="ARBA00023015"/>
    </source>
</evidence>
<dbReference type="PROSITE" id="PS50931">
    <property type="entry name" value="HTH_LYSR"/>
    <property type="match status" value="1"/>
</dbReference>
<dbReference type="Pfam" id="PF00126">
    <property type="entry name" value="HTH_1"/>
    <property type="match status" value="1"/>
</dbReference>
<evidence type="ECO:0000259" key="5">
    <source>
        <dbReference type="PROSITE" id="PS50931"/>
    </source>
</evidence>
<dbReference type="SUPFAM" id="SSF46785">
    <property type="entry name" value="Winged helix' DNA-binding domain"/>
    <property type="match status" value="1"/>
</dbReference>
<dbReference type="InterPro" id="IPR050950">
    <property type="entry name" value="HTH-type_LysR_regulators"/>
</dbReference>
<keyword evidence="2" id="KW-0805">Transcription regulation</keyword>
<dbReference type="InterPro" id="IPR005119">
    <property type="entry name" value="LysR_subst-bd"/>
</dbReference>